<dbReference type="Pfam" id="PF12770">
    <property type="entry name" value="CHAT"/>
    <property type="match status" value="1"/>
</dbReference>
<feature type="domain" description="CHAT" evidence="1">
    <location>
        <begin position="2"/>
        <end position="302"/>
    </location>
</feature>
<organism evidence="2 3">
    <name type="scientific">candidate division CSSED10-310 bacterium</name>
    <dbReference type="NCBI Taxonomy" id="2855610"/>
    <lineage>
        <taxon>Bacteria</taxon>
        <taxon>Bacteria division CSSED10-310</taxon>
    </lineage>
</organism>
<gene>
    <name evidence="2" type="ORF">ACFL27_26775</name>
</gene>
<protein>
    <submittedName>
        <fullName evidence="2">CHAT domain-containing protein</fullName>
    </submittedName>
</protein>
<accession>A0ABV6Z5T6</accession>
<dbReference type="Proteomes" id="UP001594351">
    <property type="component" value="Unassembled WGS sequence"/>
</dbReference>
<evidence type="ECO:0000313" key="3">
    <source>
        <dbReference type="Proteomes" id="UP001594351"/>
    </source>
</evidence>
<evidence type="ECO:0000313" key="2">
    <source>
        <dbReference type="EMBL" id="MFC1853804.1"/>
    </source>
</evidence>
<dbReference type="PANTHER" id="PTHR10098">
    <property type="entry name" value="RAPSYN-RELATED"/>
    <property type="match status" value="1"/>
</dbReference>
<dbReference type="InterPro" id="IPR024983">
    <property type="entry name" value="CHAT_dom"/>
</dbReference>
<evidence type="ECO:0000259" key="1">
    <source>
        <dbReference type="Pfam" id="PF12770"/>
    </source>
</evidence>
<proteinExistence type="predicted"/>
<comment type="caution">
    <text evidence="2">The sequence shown here is derived from an EMBL/GenBank/DDBJ whole genome shotgun (WGS) entry which is preliminary data.</text>
</comment>
<sequence>MLKPVTQHIKKAKRLLICPDGPLHFLPFATLCQSPNTYLIEKLPLSSILSATVYSEMKNVEKSSKNRHLPLVAFGDPVYTNVSGKKSAHDPVVRSLSRVFTFSPLPSTRTEVENLSNLYHQRVKKFLGKRAREEEAKKLSGNIAVVHFACHGILDDLFPLNSGLALTINTRLAEGDDNGILQAWEIFETLRINADLVTLSACQTALGTEMGGEGLIGLTRAFQYAGARAVLSTLWSVADETTAAFMNRFYSYLKKGRSKADALRMAQLDFIRSPGAVQKELKTKKTDVRQPFYWAGFVLNGD</sequence>
<name>A0ABV6Z5T6_UNCC1</name>
<reference evidence="2 3" key="1">
    <citation type="submission" date="2024-09" db="EMBL/GenBank/DDBJ databases">
        <title>Laminarin stimulates single cell rates of sulfate reduction while oxygen inhibits transcriptomic activity in coastal marine sediment.</title>
        <authorList>
            <person name="Lindsay M."/>
            <person name="Orcutt B."/>
            <person name="Emerson D."/>
            <person name="Stepanauskas R."/>
            <person name="D'Angelo T."/>
        </authorList>
    </citation>
    <scope>NUCLEOTIDE SEQUENCE [LARGE SCALE GENOMIC DNA]</scope>
    <source>
        <strain evidence="2">SAG AM-311-K15</strain>
    </source>
</reference>
<dbReference type="PANTHER" id="PTHR10098:SF108">
    <property type="entry name" value="TETRATRICOPEPTIDE REPEAT PROTEIN 28"/>
    <property type="match status" value="1"/>
</dbReference>
<dbReference type="EMBL" id="JBHPBY010000609">
    <property type="protein sequence ID" value="MFC1853804.1"/>
    <property type="molecule type" value="Genomic_DNA"/>
</dbReference>
<keyword evidence="3" id="KW-1185">Reference proteome</keyword>